<proteinExistence type="predicted"/>
<keyword evidence="4" id="KW-1185">Reference proteome</keyword>
<dbReference type="PANTHER" id="PTHR44520:SF2">
    <property type="entry name" value="RESPONSE REGULATOR RCP1"/>
    <property type="match status" value="1"/>
</dbReference>
<evidence type="ECO:0000313" key="3">
    <source>
        <dbReference type="EMBL" id="SIR40473.1"/>
    </source>
</evidence>
<dbReference type="RefSeq" id="WP_007660932.1">
    <property type="nucleotide sequence ID" value="NZ_FTNM01000006.1"/>
</dbReference>
<evidence type="ECO:0000313" key="4">
    <source>
        <dbReference type="Proteomes" id="UP000185924"/>
    </source>
</evidence>
<dbReference type="STRING" id="1077936.SAMN05421545_3448"/>
<dbReference type="Gene3D" id="3.40.50.2300">
    <property type="match status" value="1"/>
</dbReference>
<dbReference type="InterPro" id="IPR001789">
    <property type="entry name" value="Sig_transdc_resp-reg_receiver"/>
</dbReference>
<reference evidence="4" key="1">
    <citation type="submission" date="2017-01" db="EMBL/GenBank/DDBJ databases">
        <authorList>
            <person name="Varghese N."/>
            <person name="Submissions S."/>
        </authorList>
    </citation>
    <scope>NUCLEOTIDE SEQUENCE [LARGE SCALE GENOMIC DNA]</scope>
    <source>
        <strain evidence="4">DM9</strain>
    </source>
</reference>
<evidence type="ECO:0000259" key="2">
    <source>
        <dbReference type="PROSITE" id="PS50110"/>
    </source>
</evidence>
<evidence type="ECO:0000256" key="1">
    <source>
        <dbReference type="PROSITE-ProRule" id="PRU00169"/>
    </source>
</evidence>
<dbReference type="EMBL" id="FTNM01000006">
    <property type="protein sequence ID" value="SIR40473.1"/>
    <property type="molecule type" value="Genomic_DNA"/>
</dbReference>
<dbReference type="InterPro" id="IPR052893">
    <property type="entry name" value="TCS_response_regulator"/>
</dbReference>
<dbReference type="PANTHER" id="PTHR44520">
    <property type="entry name" value="RESPONSE REGULATOR RCP1-RELATED"/>
    <property type="match status" value="1"/>
</dbReference>
<gene>
    <name evidence="3" type="ORF">SAMN05421545_3448</name>
</gene>
<dbReference type="GO" id="GO:0000160">
    <property type="term" value="P:phosphorelay signal transduction system"/>
    <property type="evidence" value="ECO:0007669"/>
    <property type="project" value="InterPro"/>
</dbReference>
<dbReference type="PROSITE" id="PS50110">
    <property type="entry name" value="RESPONSE_REGULATORY"/>
    <property type="match status" value="1"/>
</dbReference>
<feature type="domain" description="Response regulatory" evidence="2">
    <location>
        <begin position="4"/>
        <end position="129"/>
    </location>
</feature>
<dbReference type="Pfam" id="PF00072">
    <property type="entry name" value="Response_reg"/>
    <property type="match status" value="1"/>
</dbReference>
<accession>A0A1N7AN83</accession>
<feature type="modified residue" description="4-aspartylphosphate" evidence="1">
    <location>
        <position position="59"/>
    </location>
</feature>
<dbReference type="SMART" id="SM00448">
    <property type="entry name" value="REC"/>
    <property type="match status" value="1"/>
</dbReference>
<organism evidence="3 4">
    <name type="scientific">Pontibacter lucknowensis</name>
    <dbReference type="NCBI Taxonomy" id="1077936"/>
    <lineage>
        <taxon>Bacteria</taxon>
        <taxon>Pseudomonadati</taxon>
        <taxon>Bacteroidota</taxon>
        <taxon>Cytophagia</taxon>
        <taxon>Cytophagales</taxon>
        <taxon>Hymenobacteraceae</taxon>
        <taxon>Pontibacter</taxon>
    </lineage>
</organism>
<dbReference type="SUPFAM" id="SSF52172">
    <property type="entry name" value="CheY-like"/>
    <property type="match status" value="1"/>
</dbReference>
<keyword evidence="1" id="KW-0597">Phosphoprotein</keyword>
<dbReference type="OrthoDB" id="1524091at2"/>
<protein>
    <submittedName>
        <fullName evidence="3">Response regulator receiver domain-containing protein</fullName>
    </submittedName>
</protein>
<dbReference type="AlphaFoldDB" id="A0A1N7AN83"/>
<sequence length="132" mass="14900">MARKVYIIDDDDISIYLTSLVLEDAGFADEIHTYSSADDALAALSFTDTAPLPDVILLDLNMPVKSGWDFLEVLRPYEEKLKGKLDVFILTSSIAASDKNLSRNYPLVRGFLHKPLDEESLNYMKQTRNSRV</sequence>
<dbReference type="Proteomes" id="UP000185924">
    <property type="component" value="Unassembled WGS sequence"/>
</dbReference>
<dbReference type="InterPro" id="IPR011006">
    <property type="entry name" value="CheY-like_superfamily"/>
</dbReference>
<name>A0A1N7AN83_9BACT</name>